<dbReference type="GO" id="GO:0005829">
    <property type="term" value="C:cytosol"/>
    <property type="evidence" value="ECO:0007669"/>
    <property type="project" value="TreeGrafter"/>
</dbReference>
<evidence type="ECO:0000313" key="8">
    <source>
        <dbReference type="EMBL" id="GAC80311.1"/>
    </source>
</evidence>
<evidence type="ECO:0000256" key="6">
    <source>
        <dbReference type="PIRNR" id="PIRNR000535"/>
    </source>
</evidence>
<evidence type="ECO:0000256" key="1">
    <source>
        <dbReference type="ARBA" id="ARBA00010688"/>
    </source>
</evidence>
<keyword evidence="4 8" id="KW-0418">Kinase</keyword>
<gene>
    <name evidence="8" type="ORF">GM1_016_00720</name>
</gene>
<sequence>MILTVTANPSIDRTVQLDGPLTPGGVHRPVGVVDQPGGKGVNVARVVDAAGLPTMAVAPAHAGDSFVHHLERAGLPHSAIDVAGDVRVNLTIADPDGVTTKINAPGAKLDAAEAQSLMTAIVEHAAHADWLALCGSLPPGLPATWYADVIGALRGVGVHIAVDTSGAPLRHVAAAGPDLMKPNSEELAELTGADPVALESAAADGDPSEAARASIALAESTRGAVLTTLGGAGAVLAVGGEAWFASAPEVRVRSTVGAGDASLAGYLIADHAGADPADRLARAVAYGSAAASLPGTTPPTPDLLDHARITVTRL</sequence>
<dbReference type="InterPro" id="IPR017583">
    <property type="entry name" value="Tagatose/fructose_Pkinase"/>
</dbReference>
<evidence type="ECO:0000259" key="7">
    <source>
        <dbReference type="Pfam" id="PF00294"/>
    </source>
</evidence>
<dbReference type="Proteomes" id="UP000035009">
    <property type="component" value="Unassembled WGS sequence"/>
</dbReference>
<organism evidence="8 9">
    <name type="scientific">Gordonia malaquae NBRC 108250</name>
    <dbReference type="NCBI Taxonomy" id="1223542"/>
    <lineage>
        <taxon>Bacteria</taxon>
        <taxon>Bacillati</taxon>
        <taxon>Actinomycetota</taxon>
        <taxon>Actinomycetes</taxon>
        <taxon>Mycobacteriales</taxon>
        <taxon>Gordoniaceae</taxon>
        <taxon>Gordonia</taxon>
    </lineage>
</organism>
<feature type="domain" description="Carbohydrate kinase PfkB" evidence="7">
    <location>
        <begin position="9"/>
        <end position="302"/>
    </location>
</feature>
<keyword evidence="2 6" id="KW-0808">Transferase</keyword>
<evidence type="ECO:0000256" key="3">
    <source>
        <dbReference type="ARBA" id="ARBA00022741"/>
    </source>
</evidence>
<keyword evidence="5" id="KW-0067">ATP-binding</keyword>
<evidence type="ECO:0000313" key="9">
    <source>
        <dbReference type="Proteomes" id="UP000035009"/>
    </source>
</evidence>
<dbReference type="AlphaFoldDB" id="M3TFU5"/>
<dbReference type="Gene3D" id="3.40.1190.20">
    <property type="match status" value="1"/>
</dbReference>
<reference evidence="8 9" key="1">
    <citation type="submission" date="2013-02" db="EMBL/GenBank/DDBJ databases">
        <title>Whole genome shotgun sequence of Gordonia malaquae NBRC 108250.</title>
        <authorList>
            <person name="Yoshida I."/>
            <person name="Hosoyama A."/>
            <person name="Tsuchikane K."/>
            <person name="Ando Y."/>
            <person name="Baba S."/>
            <person name="Ohji S."/>
            <person name="Hamada M."/>
            <person name="Tamura T."/>
            <person name="Yamazoe A."/>
            <person name="Yamazaki S."/>
            <person name="Fujita N."/>
        </authorList>
    </citation>
    <scope>NUCLEOTIDE SEQUENCE [LARGE SCALE GENOMIC DNA]</scope>
    <source>
        <strain evidence="8 9">NBRC 108250</strain>
    </source>
</reference>
<dbReference type="STRING" id="410332.SAMN04488550_1991"/>
<evidence type="ECO:0000256" key="2">
    <source>
        <dbReference type="ARBA" id="ARBA00022679"/>
    </source>
</evidence>
<dbReference type="Pfam" id="PF00294">
    <property type="entry name" value="PfkB"/>
    <property type="match status" value="1"/>
</dbReference>
<dbReference type="InterPro" id="IPR011611">
    <property type="entry name" value="PfkB_dom"/>
</dbReference>
<evidence type="ECO:0000256" key="5">
    <source>
        <dbReference type="ARBA" id="ARBA00022840"/>
    </source>
</evidence>
<keyword evidence="3" id="KW-0547">Nucleotide-binding</keyword>
<dbReference type="PIRSF" id="PIRSF000535">
    <property type="entry name" value="1PFK/6PFK/LacC"/>
    <property type="match status" value="1"/>
</dbReference>
<dbReference type="PANTHER" id="PTHR46566">
    <property type="entry name" value="1-PHOSPHOFRUCTOKINASE-RELATED"/>
    <property type="match status" value="1"/>
</dbReference>
<dbReference type="EMBL" id="BAOP01000016">
    <property type="protein sequence ID" value="GAC80311.1"/>
    <property type="molecule type" value="Genomic_DNA"/>
</dbReference>
<dbReference type="GO" id="GO:0008443">
    <property type="term" value="F:phosphofructokinase activity"/>
    <property type="evidence" value="ECO:0007669"/>
    <property type="project" value="TreeGrafter"/>
</dbReference>
<dbReference type="OrthoDB" id="9801219at2"/>
<comment type="similarity">
    <text evidence="1">Belongs to the carbohydrate kinase PfkB family.</text>
</comment>
<dbReference type="CDD" id="cd01164">
    <property type="entry name" value="FruK_PfkB_like"/>
    <property type="match status" value="1"/>
</dbReference>
<dbReference type="InterPro" id="IPR029056">
    <property type="entry name" value="Ribokinase-like"/>
</dbReference>
<dbReference type="NCBIfam" id="TIGR03168">
    <property type="entry name" value="1-PFK"/>
    <property type="match status" value="1"/>
</dbReference>
<dbReference type="PANTHER" id="PTHR46566:SF5">
    <property type="entry name" value="1-PHOSPHOFRUCTOKINASE"/>
    <property type="match status" value="1"/>
</dbReference>
<dbReference type="GO" id="GO:0005524">
    <property type="term" value="F:ATP binding"/>
    <property type="evidence" value="ECO:0007669"/>
    <property type="project" value="UniProtKB-KW"/>
</dbReference>
<protein>
    <submittedName>
        <fullName evidence="8">Putative 1-phosphofructokinase</fullName>
    </submittedName>
</protein>
<keyword evidence="9" id="KW-1185">Reference proteome</keyword>
<comment type="caution">
    <text evidence="8">The sequence shown here is derived from an EMBL/GenBank/DDBJ whole genome shotgun (WGS) entry which is preliminary data.</text>
</comment>
<name>M3TFU5_GORML</name>
<accession>M3TFU5</accession>
<evidence type="ECO:0000256" key="4">
    <source>
        <dbReference type="ARBA" id="ARBA00022777"/>
    </source>
</evidence>
<dbReference type="RefSeq" id="WP_008379265.1">
    <property type="nucleotide sequence ID" value="NZ_BAOP01000016.1"/>
</dbReference>
<dbReference type="eggNOG" id="COG1105">
    <property type="taxonomic scope" value="Bacteria"/>
</dbReference>
<dbReference type="SUPFAM" id="SSF53613">
    <property type="entry name" value="Ribokinase-like"/>
    <property type="match status" value="1"/>
</dbReference>
<proteinExistence type="inferred from homology"/>